<dbReference type="PROSITE" id="PS00187">
    <property type="entry name" value="TPP_ENZYMES"/>
    <property type="match status" value="1"/>
</dbReference>
<dbReference type="Pfam" id="PF02776">
    <property type="entry name" value="TPP_enzyme_N"/>
    <property type="match status" value="1"/>
</dbReference>
<dbReference type="InterPro" id="IPR029035">
    <property type="entry name" value="DHS-like_NAD/FAD-binding_dom"/>
</dbReference>
<dbReference type="FunFam" id="3.40.50.1220:FF:000006">
    <property type="entry name" value="2-hydroxyacyl-CoA lyase 1"/>
    <property type="match status" value="1"/>
</dbReference>
<dbReference type="OrthoDB" id="16262at2759"/>
<proteinExistence type="inferred from homology"/>
<dbReference type="GO" id="GO:0000287">
    <property type="term" value="F:magnesium ion binding"/>
    <property type="evidence" value="ECO:0007669"/>
    <property type="project" value="InterPro"/>
</dbReference>
<dbReference type="InterPro" id="IPR045025">
    <property type="entry name" value="HACL1-like"/>
</dbReference>
<dbReference type="Pfam" id="PF02775">
    <property type="entry name" value="TPP_enzyme_C"/>
    <property type="match status" value="1"/>
</dbReference>
<feature type="domain" description="Thiamine pyrophosphate enzyme central" evidence="11">
    <location>
        <begin position="190"/>
        <end position="319"/>
    </location>
</feature>
<keyword evidence="3" id="KW-0479">Metal-binding</keyword>
<dbReference type="InterPro" id="IPR012001">
    <property type="entry name" value="Thiamin_PyroP_enz_TPP-bd_dom"/>
</dbReference>
<evidence type="ECO:0000256" key="5">
    <source>
        <dbReference type="ARBA" id="ARBA00023052"/>
    </source>
</evidence>
<dbReference type="HOGENOM" id="CLU_060612_0_0_1"/>
<dbReference type="KEGG" id="tet:TTHERM_00503839"/>
<name>A4VE07_TETTS</name>
<keyword evidence="5 10" id="KW-0786">Thiamine pyrophosphate</keyword>
<dbReference type="CDD" id="cd02004">
    <property type="entry name" value="TPP_BZL_OCoD_HPCL"/>
    <property type="match status" value="1"/>
</dbReference>
<dbReference type="InterPro" id="IPR012000">
    <property type="entry name" value="Thiamin_PyroP_enz_cen_dom"/>
</dbReference>
<evidence type="ECO:0000256" key="4">
    <source>
        <dbReference type="ARBA" id="ARBA00022842"/>
    </source>
</evidence>
<evidence type="ECO:0000313" key="14">
    <source>
        <dbReference type="EMBL" id="EDK31753.2"/>
    </source>
</evidence>
<dbReference type="InterPro" id="IPR011766">
    <property type="entry name" value="TPP_enzyme_TPP-bd"/>
</dbReference>
<comment type="catalytic activity">
    <reaction evidence="8">
        <text>an (R)-2-hydroxy-long-chain-fatty acyl-CoA = a long-chain fatty aldehyde + formyl-CoA</text>
        <dbReference type="Rhea" id="RHEA:67444"/>
        <dbReference type="ChEBI" id="CHEBI:17176"/>
        <dbReference type="ChEBI" id="CHEBI:57376"/>
        <dbReference type="ChEBI" id="CHEBI:170012"/>
        <dbReference type="EC" id="4.1.2.63"/>
    </reaction>
    <physiologicalReaction direction="left-to-right" evidence="8">
        <dbReference type="Rhea" id="RHEA:67445"/>
    </physiologicalReaction>
</comment>
<gene>
    <name evidence="14" type="ORF">TTHERM_00503839</name>
</gene>
<dbReference type="CDD" id="cd07035">
    <property type="entry name" value="TPP_PYR_POX_like"/>
    <property type="match status" value="1"/>
</dbReference>
<dbReference type="InterPro" id="IPR029061">
    <property type="entry name" value="THDP-binding"/>
</dbReference>
<dbReference type="Proteomes" id="UP000009168">
    <property type="component" value="Unassembled WGS sequence"/>
</dbReference>
<evidence type="ECO:0000259" key="13">
    <source>
        <dbReference type="Pfam" id="PF02776"/>
    </source>
</evidence>
<evidence type="ECO:0000256" key="2">
    <source>
        <dbReference type="ARBA" id="ARBA00007812"/>
    </source>
</evidence>
<dbReference type="Pfam" id="PF00205">
    <property type="entry name" value="TPP_enzyme_M"/>
    <property type="match status" value="1"/>
</dbReference>
<dbReference type="GO" id="GO:0005777">
    <property type="term" value="C:peroxisome"/>
    <property type="evidence" value="ECO:0007669"/>
    <property type="project" value="TreeGrafter"/>
</dbReference>
<accession>A4VE07</accession>
<dbReference type="GO" id="GO:0030976">
    <property type="term" value="F:thiamine pyrophosphate binding"/>
    <property type="evidence" value="ECO:0007669"/>
    <property type="project" value="InterPro"/>
</dbReference>
<dbReference type="EMBL" id="GG662708">
    <property type="protein sequence ID" value="EDK31753.2"/>
    <property type="molecule type" value="Genomic_DNA"/>
</dbReference>
<evidence type="ECO:0000256" key="1">
    <source>
        <dbReference type="ARBA" id="ARBA00001964"/>
    </source>
</evidence>
<protein>
    <recommendedName>
        <fullName evidence="9">2-hydroxyacyl-CoA lyase</fullName>
        <ecNumber evidence="9">4.1.2.63</ecNumber>
    </recommendedName>
</protein>
<dbReference type="InParanoid" id="A4VE07"/>
<evidence type="ECO:0000256" key="8">
    <source>
        <dbReference type="ARBA" id="ARBA00044454"/>
    </source>
</evidence>
<dbReference type="STRING" id="312017.A4VE07"/>
<comment type="cofactor">
    <cofactor evidence="1">
        <name>thiamine diphosphate</name>
        <dbReference type="ChEBI" id="CHEBI:58937"/>
    </cofactor>
</comment>
<keyword evidence="4" id="KW-0460">Magnesium</keyword>
<dbReference type="GO" id="GO:0106359">
    <property type="term" value="F:2-hydroxyacyl-CoA lyase activity"/>
    <property type="evidence" value="ECO:0007669"/>
    <property type="project" value="UniProtKB-EC"/>
</dbReference>
<evidence type="ECO:0000256" key="6">
    <source>
        <dbReference type="ARBA" id="ARBA00023239"/>
    </source>
</evidence>
<dbReference type="SUPFAM" id="SSF52467">
    <property type="entry name" value="DHS-like NAD/FAD-binding domain"/>
    <property type="match status" value="1"/>
</dbReference>
<reference evidence="15" key="1">
    <citation type="journal article" date="2006" name="PLoS Biol.">
        <title>Macronuclear genome sequence of the ciliate Tetrahymena thermophila, a model eukaryote.</title>
        <authorList>
            <person name="Eisen J.A."/>
            <person name="Coyne R.S."/>
            <person name="Wu M."/>
            <person name="Wu D."/>
            <person name="Thiagarajan M."/>
            <person name="Wortman J.R."/>
            <person name="Badger J.H."/>
            <person name="Ren Q."/>
            <person name="Amedeo P."/>
            <person name="Jones K.M."/>
            <person name="Tallon L.J."/>
            <person name="Delcher A.L."/>
            <person name="Salzberg S.L."/>
            <person name="Silva J.C."/>
            <person name="Haas B.J."/>
            <person name="Majoros W.H."/>
            <person name="Farzad M."/>
            <person name="Carlton J.M."/>
            <person name="Smith R.K. Jr."/>
            <person name="Garg J."/>
            <person name="Pearlman R.E."/>
            <person name="Karrer K.M."/>
            <person name="Sun L."/>
            <person name="Manning G."/>
            <person name="Elde N.C."/>
            <person name="Turkewitz A.P."/>
            <person name="Asai D.J."/>
            <person name="Wilkes D.E."/>
            <person name="Wang Y."/>
            <person name="Cai H."/>
            <person name="Collins K."/>
            <person name="Stewart B.A."/>
            <person name="Lee S.R."/>
            <person name="Wilamowska K."/>
            <person name="Weinberg Z."/>
            <person name="Ruzzo W.L."/>
            <person name="Wloga D."/>
            <person name="Gaertig J."/>
            <person name="Frankel J."/>
            <person name="Tsao C.-C."/>
            <person name="Gorovsky M.A."/>
            <person name="Keeling P.J."/>
            <person name="Waller R.F."/>
            <person name="Patron N.J."/>
            <person name="Cherry J.M."/>
            <person name="Stover N.A."/>
            <person name="Krieger C.J."/>
            <person name="del Toro C."/>
            <person name="Ryder H.F."/>
            <person name="Williamson S.C."/>
            <person name="Barbeau R.A."/>
            <person name="Hamilton E.P."/>
            <person name="Orias E."/>
        </authorList>
    </citation>
    <scope>NUCLEOTIDE SEQUENCE [LARGE SCALE GENOMIC DNA]</scope>
    <source>
        <strain evidence="15">SB210</strain>
    </source>
</reference>
<dbReference type="GeneID" id="7835322"/>
<dbReference type="SUPFAM" id="SSF52518">
    <property type="entry name" value="Thiamin diphosphate-binding fold (THDP-binding)"/>
    <property type="match status" value="2"/>
</dbReference>
<dbReference type="InterPro" id="IPR000399">
    <property type="entry name" value="TPP-bd_CS"/>
</dbReference>
<evidence type="ECO:0000313" key="15">
    <source>
        <dbReference type="Proteomes" id="UP000009168"/>
    </source>
</evidence>
<comment type="similarity">
    <text evidence="2 10">Belongs to the TPP enzyme family.</text>
</comment>
<dbReference type="EC" id="4.1.2.63" evidence="9"/>
<keyword evidence="15" id="KW-1185">Reference proteome</keyword>
<evidence type="ECO:0000259" key="11">
    <source>
        <dbReference type="Pfam" id="PF00205"/>
    </source>
</evidence>
<feature type="domain" description="Thiamine pyrophosphate enzyme N-terminal TPP-binding" evidence="13">
    <location>
        <begin position="2"/>
        <end position="117"/>
    </location>
</feature>
<dbReference type="FunCoup" id="A4VE07">
    <property type="interactions" value="6"/>
</dbReference>
<evidence type="ECO:0000256" key="10">
    <source>
        <dbReference type="RuleBase" id="RU362132"/>
    </source>
</evidence>
<dbReference type="PANTHER" id="PTHR43710">
    <property type="entry name" value="2-HYDROXYACYL-COA LYASE"/>
    <property type="match status" value="1"/>
</dbReference>
<dbReference type="FunFam" id="3.40.50.970:FF:000007">
    <property type="entry name" value="Acetolactate synthase"/>
    <property type="match status" value="1"/>
</dbReference>
<dbReference type="eggNOG" id="KOG1185">
    <property type="taxonomic scope" value="Eukaryota"/>
</dbReference>
<evidence type="ECO:0000256" key="9">
    <source>
        <dbReference type="ARBA" id="ARBA00044518"/>
    </source>
</evidence>
<dbReference type="Gene3D" id="3.40.50.1220">
    <property type="entry name" value="TPP-binding domain"/>
    <property type="match status" value="1"/>
</dbReference>
<sequence length="560" mass="61200">MSGNLVVARALSRQGLEHCFGIIGVPIIELGFAIQAEGINYYGYRNEQGASYSAGAVGYLTGKPGICLCVSGPGMINAVTGLANAWANGWPMILIVGSSDLAQNAKGAFQECDQISLTKPYVKFAVKITSAKQIPQVISKAVRLSVVGRPGPVYIEIPGDVLTETIDLDSLEFPQFNQVLPLSLAPTQLIQQAVQQIKTSKNPLVIIGKGAGYSRAENDVLQLIQSTQLPFLPTPMGKGVVSDLHPCCAAPARSFILQNADLILLIGARLNWILHFGEPPRFNKNVKIIHIEICPEEFDTNVKGSVNLFGDIGLITKQLVQELQGYNCRQIQADWWKSIKEKIDKNVLVSQKLISQNDEKQRITYYSALGIIQSMLPKDFIYVGEGANTMDIGRTVINQLQPRTKLDAGTFGTMGIGIPFCIAAKCTNPQKPVVGILGDSAFGFSAMEIETAIRYNLPFVVIILNNNGIFSGVEDLPEEINAHNIPPNALKPNTRYEKLADAFGGVGLFVKTHNELKLALEQAFSKSDVLHIINVMIDPNGQRKEQEFSWLTRKDPLPKF</sequence>
<dbReference type="RefSeq" id="XP_001470771.2">
    <property type="nucleotide sequence ID" value="XM_001470721.2"/>
</dbReference>
<keyword evidence="6 14" id="KW-0456">Lyase</keyword>
<evidence type="ECO:0000256" key="3">
    <source>
        <dbReference type="ARBA" id="ARBA00022723"/>
    </source>
</evidence>
<evidence type="ECO:0000259" key="12">
    <source>
        <dbReference type="Pfam" id="PF02775"/>
    </source>
</evidence>
<dbReference type="PANTHER" id="PTHR43710:SF2">
    <property type="entry name" value="2-HYDROXYACYL-COA LYASE 1"/>
    <property type="match status" value="1"/>
</dbReference>
<dbReference type="AlphaFoldDB" id="A4VE07"/>
<feature type="domain" description="Thiamine pyrophosphate enzyme TPP-binding" evidence="12">
    <location>
        <begin position="389"/>
        <end position="534"/>
    </location>
</feature>
<dbReference type="GO" id="GO:0001561">
    <property type="term" value="P:fatty acid alpha-oxidation"/>
    <property type="evidence" value="ECO:0007669"/>
    <property type="project" value="TreeGrafter"/>
</dbReference>
<comment type="catalytic activity">
    <reaction evidence="7">
        <text>a 2-hydroxy-3-methyl fatty acyl-CoA = a 2-methyl-branched fatty aldehyde + formyl-CoA</text>
        <dbReference type="Rhea" id="RHEA:25375"/>
        <dbReference type="ChEBI" id="CHEBI:49188"/>
        <dbReference type="ChEBI" id="CHEBI:57376"/>
        <dbReference type="ChEBI" id="CHEBI:58783"/>
        <dbReference type="EC" id="4.1.2.63"/>
    </reaction>
    <physiologicalReaction direction="left-to-right" evidence="7">
        <dbReference type="Rhea" id="RHEA:25376"/>
    </physiologicalReaction>
</comment>
<organism evidence="14 15">
    <name type="scientific">Tetrahymena thermophila (strain SB210)</name>
    <dbReference type="NCBI Taxonomy" id="312017"/>
    <lineage>
        <taxon>Eukaryota</taxon>
        <taxon>Sar</taxon>
        <taxon>Alveolata</taxon>
        <taxon>Ciliophora</taxon>
        <taxon>Intramacronucleata</taxon>
        <taxon>Oligohymenophorea</taxon>
        <taxon>Hymenostomatida</taxon>
        <taxon>Tetrahymenina</taxon>
        <taxon>Tetrahymenidae</taxon>
        <taxon>Tetrahymena</taxon>
    </lineage>
</organism>
<dbReference type="Gene3D" id="3.40.50.970">
    <property type="match status" value="2"/>
</dbReference>
<evidence type="ECO:0000256" key="7">
    <source>
        <dbReference type="ARBA" id="ARBA00044451"/>
    </source>
</evidence>